<dbReference type="GO" id="GO:0004176">
    <property type="term" value="F:ATP-dependent peptidase activity"/>
    <property type="evidence" value="ECO:0007669"/>
    <property type="project" value="InterPro"/>
</dbReference>
<dbReference type="EC" id="3.4.24.-" evidence="14"/>
<keyword evidence="7 14" id="KW-0378">Hydrolase</keyword>
<dbReference type="GO" id="GO:0030163">
    <property type="term" value="P:protein catabolic process"/>
    <property type="evidence" value="ECO:0007669"/>
    <property type="project" value="UniProtKB-UniRule"/>
</dbReference>
<evidence type="ECO:0000256" key="5">
    <source>
        <dbReference type="ARBA" id="ARBA00022723"/>
    </source>
</evidence>
<evidence type="ECO:0000256" key="10">
    <source>
        <dbReference type="ARBA" id="ARBA00022989"/>
    </source>
</evidence>
<comment type="subcellular location">
    <subcellularLocation>
        <location evidence="14">Cell membrane</location>
        <topology evidence="14">Multi-pass membrane protein</topology>
        <orientation evidence="14">Cytoplasmic side</orientation>
    </subcellularLocation>
    <subcellularLocation>
        <location evidence="1">Membrane</location>
    </subcellularLocation>
</comment>
<feature type="binding site" evidence="14">
    <location>
        <position position="440"/>
    </location>
    <ligand>
        <name>Zn(2+)</name>
        <dbReference type="ChEBI" id="CHEBI:29105"/>
        <note>catalytic</note>
    </ligand>
</feature>
<dbReference type="InterPro" id="IPR005936">
    <property type="entry name" value="FtsH"/>
</dbReference>
<organism evidence="17 18">
    <name type="scientific">Ketobacter alkanivorans</name>
    <dbReference type="NCBI Taxonomy" id="1917421"/>
    <lineage>
        <taxon>Bacteria</taxon>
        <taxon>Pseudomonadati</taxon>
        <taxon>Pseudomonadota</taxon>
        <taxon>Gammaproteobacteria</taxon>
        <taxon>Pseudomonadales</taxon>
        <taxon>Ketobacteraceae</taxon>
        <taxon>Ketobacter</taxon>
    </lineage>
</organism>
<reference evidence="18" key="1">
    <citation type="submission" date="2017-08" db="EMBL/GenBank/DDBJ databases">
        <title>Direct submision.</title>
        <authorList>
            <person name="Kim S.-J."/>
            <person name="Rhee S.-K."/>
        </authorList>
    </citation>
    <scope>NUCLEOTIDE SEQUENCE [LARGE SCALE GENOMIC DNA]</scope>
    <source>
        <strain evidence="18">GI5</strain>
    </source>
</reference>
<dbReference type="Pfam" id="PF17862">
    <property type="entry name" value="AAA_lid_3"/>
    <property type="match status" value="1"/>
</dbReference>
<dbReference type="KEGG" id="kak:Kalk_02800"/>
<dbReference type="GO" id="GO:0006508">
    <property type="term" value="P:proteolysis"/>
    <property type="evidence" value="ECO:0007669"/>
    <property type="project" value="UniProtKB-KW"/>
</dbReference>
<sequence>MNEPKQKPDQTKGNVPPPHPLFDWRPLFFTLFLFALYYSFSTQSETGPAEIPYTQFKQQLYNNQIESVQLRGQQVFGRYSGTDKAKGYDFKTYMPALQDDNLLTEIETRNVELIAKSEQLPTWATVLISILPWILIFGFFAYSNHALQGRMGGGSGLFGFARSRARLYEHVATNEISFDEVAGLDDAKQDLREIIEFLSNPEKFRKLGAKLPKGILMMGPPGTGKTLLAKATAAEAGVPFFSISGSEFVEMFVGVGAGRVRSMFQQAREKAPALIFVDEIDSVGRVRGSGVGGGNDEREQTLNQILAEMDGFADDEPVVVLAATNRPDVLDPALMRPGRFDRKITMELPQKMARLQILQVHTRKKPIGNDVDLPQLSARTIGFSGADLENLVNEAALHAAHDNKSEIEQSDFEYAHDKILLGSARQEILNEEDKKRIAYHESGHALLSISLPNADPVSKVTIIPRGRALGVTETMPVEDRVNYTQDVLEDRLCVLLAGRCSERVVFGNISSGAADDLKQCTRLARRMVTQWGMSEKLGPIYFPQNEEHPFLGMEIATSHDFSDTTAHTIDLEVEALVKKSEQRTEQLLKEKRRQLDMLAEALIAHETLGADEIQALLQQ</sequence>
<comment type="similarity">
    <text evidence="2 14">In the C-terminal section; belongs to the peptidase M41 family.</text>
</comment>
<dbReference type="EMBL" id="CP022684">
    <property type="protein sequence ID" value="AUM11416.1"/>
    <property type="molecule type" value="Genomic_DNA"/>
</dbReference>
<keyword evidence="12 14" id="KW-0472">Membrane</keyword>
<dbReference type="PANTHER" id="PTHR43655">
    <property type="entry name" value="ATP-DEPENDENT PROTEASE"/>
    <property type="match status" value="1"/>
</dbReference>
<feature type="active site" evidence="14">
    <location>
        <position position="441"/>
    </location>
</feature>
<dbReference type="Gene3D" id="1.10.8.60">
    <property type="match status" value="1"/>
</dbReference>
<keyword evidence="17" id="KW-0132">Cell division</keyword>
<evidence type="ECO:0000256" key="12">
    <source>
        <dbReference type="ARBA" id="ARBA00023136"/>
    </source>
</evidence>
<dbReference type="InterPro" id="IPR003959">
    <property type="entry name" value="ATPase_AAA_core"/>
</dbReference>
<dbReference type="GO" id="GO:0005524">
    <property type="term" value="F:ATP binding"/>
    <property type="evidence" value="ECO:0007669"/>
    <property type="project" value="UniProtKB-UniRule"/>
</dbReference>
<dbReference type="PANTHER" id="PTHR43655:SF2">
    <property type="entry name" value="AFG3 LIKE MATRIX AAA PEPTIDASE SUBUNIT 2, ISOFORM A"/>
    <property type="match status" value="1"/>
</dbReference>
<gene>
    <name evidence="14" type="primary">ftsH</name>
    <name evidence="17" type="ORF">Kalk_02800</name>
</gene>
<evidence type="ECO:0000256" key="6">
    <source>
        <dbReference type="ARBA" id="ARBA00022741"/>
    </source>
</evidence>
<evidence type="ECO:0000256" key="7">
    <source>
        <dbReference type="ARBA" id="ARBA00022801"/>
    </source>
</evidence>
<keyword evidence="3 14" id="KW-0645">Protease</keyword>
<evidence type="ECO:0000256" key="8">
    <source>
        <dbReference type="ARBA" id="ARBA00022833"/>
    </source>
</evidence>
<evidence type="ECO:0000256" key="2">
    <source>
        <dbReference type="ARBA" id="ARBA00010044"/>
    </source>
</evidence>
<dbReference type="GO" id="GO:0004222">
    <property type="term" value="F:metalloendopeptidase activity"/>
    <property type="evidence" value="ECO:0007669"/>
    <property type="project" value="InterPro"/>
</dbReference>
<feature type="binding site" evidence="14">
    <location>
        <position position="516"/>
    </location>
    <ligand>
        <name>Zn(2+)</name>
        <dbReference type="ChEBI" id="CHEBI:29105"/>
        <note>catalytic</note>
    </ligand>
</feature>
<keyword evidence="11 14" id="KW-0482">Metalloprotease</keyword>
<dbReference type="GO" id="GO:0008270">
    <property type="term" value="F:zinc ion binding"/>
    <property type="evidence" value="ECO:0007669"/>
    <property type="project" value="UniProtKB-UniRule"/>
</dbReference>
<dbReference type="GO" id="GO:0016887">
    <property type="term" value="F:ATP hydrolysis activity"/>
    <property type="evidence" value="ECO:0007669"/>
    <property type="project" value="UniProtKB-UniRule"/>
</dbReference>
<keyword evidence="18" id="KW-1185">Reference proteome</keyword>
<evidence type="ECO:0000256" key="11">
    <source>
        <dbReference type="ARBA" id="ARBA00023049"/>
    </source>
</evidence>
<dbReference type="FunFam" id="3.40.50.300:FF:000001">
    <property type="entry name" value="ATP-dependent zinc metalloprotease FtsH"/>
    <property type="match status" value="1"/>
</dbReference>
<dbReference type="FunFam" id="1.20.58.760:FF:000001">
    <property type="entry name" value="ATP-dependent zinc metalloprotease FtsH"/>
    <property type="match status" value="1"/>
</dbReference>
<dbReference type="Gene3D" id="3.40.50.300">
    <property type="entry name" value="P-loop containing nucleotide triphosphate hydrolases"/>
    <property type="match status" value="1"/>
</dbReference>
<dbReference type="GO" id="GO:0051301">
    <property type="term" value="P:cell division"/>
    <property type="evidence" value="ECO:0007669"/>
    <property type="project" value="UniProtKB-KW"/>
</dbReference>
<dbReference type="InterPro" id="IPR027417">
    <property type="entry name" value="P-loop_NTPase"/>
</dbReference>
<evidence type="ECO:0000256" key="9">
    <source>
        <dbReference type="ARBA" id="ARBA00022840"/>
    </source>
</evidence>
<feature type="transmembrane region" description="Helical" evidence="14">
    <location>
        <begin position="123"/>
        <end position="142"/>
    </location>
</feature>
<evidence type="ECO:0000313" key="17">
    <source>
        <dbReference type="EMBL" id="AUM11416.1"/>
    </source>
</evidence>
<dbReference type="InterPro" id="IPR037219">
    <property type="entry name" value="Peptidase_M41-like"/>
</dbReference>
<comment type="similarity">
    <text evidence="15">Belongs to the AAA ATPase family.</text>
</comment>
<keyword evidence="6 14" id="KW-0547">Nucleotide-binding</keyword>
<evidence type="ECO:0000256" key="3">
    <source>
        <dbReference type="ARBA" id="ARBA00022670"/>
    </source>
</evidence>
<comment type="cofactor">
    <cofactor evidence="14">
        <name>Zn(2+)</name>
        <dbReference type="ChEBI" id="CHEBI:29105"/>
    </cofactor>
    <text evidence="14">Binds 1 zinc ion per subunit.</text>
</comment>
<evidence type="ECO:0000256" key="14">
    <source>
        <dbReference type="HAMAP-Rule" id="MF_01458"/>
    </source>
</evidence>
<proteinExistence type="inferred from homology"/>
<comment type="caution">
    <text evidence="14">Lacks conserved residue(s) required for the propagation of feature annotation.</text>
</comment>
<dbReference type="InterPro" id="IPR003960">
    <property type="entry name" value="ATPase_AAA_CS"/>
</dbReference>
<keyword evidence="8 14" id="KW-0862">Zinc</keyword>
<dbReference type="CDD" id="cd19501">
    <property type="entry name" value="RecA-like_FtsH"/>
    <property type="match status" value="1"/>
</dbReference>
<dbReference type="FunFam" id="1.10.8.60:FF:000001">
    <property type="entry name" value="ATP-dependent zinc metalloprotease FtsH"/>
    <property type="match status" value="1"/>
</dbReference>
<accession>A0A2K9LGA8</accession>
<dbReference type="Gene3D" id="1.20.58.760">
    <property type="entry name" value="Peptidase M41"/>
    <property type="match status" value="1"/>
</dbReference>
<feature type="binding site" evidence="14">
    <location>
        <position position="444"/>
    </location>
    <ligand>
        <name>Zn(2+)</name>
        <dbReference type="ChEBI" id="CHEBI:29105"/>
        <note>catalytic</note>
    </ligand>
</feature>
<dbReference type="InterPro" id="IPR000642">
    <property type="entry name" value="Peptidase_M41"/>
</dbReference>
<evidence type="ECO:0000313" key="18">
    <source>
        <dbReference type="Proteomes" id="UP000235116"/>
    </source>
</evidence>
<keyword evidence="17" id="KW-0131">Cell cycle</keyword>
<dbReference type="InterPro" id="IPR041569">
    <property type="entry name" value="AAA_lid_3"/>
</dbReference>
<dbReference type="Gene3D" id="3.30.720.210">
    <property type="match status" value="1"/>
</dbReference>
<keyword evidence="9 14" id="KW-0067">ATP-binding</keyword>
<dbReference type="HAMAP" id="MF_01458">
    <property type="entry name" value="FtsH"/>
    <property type="match status" value="1"/>
</dbReference>
<dbReference type="OrthoDB" id="9809379at2"/>
<feature type="binding site" evidence="14">
    <location>
        <begin position="219"/>
        <end position="226"/>
    </location>
    <ligand>
        <name>ATP</name>
        <dbReference type="ChEBI" id="CHEBI:30616"/>
    </ligand>
</feature>
<dbReference type="RefSeq" id="WP_101892756.1">
    <property type="nucleotide sequence ID" value="NZ_CP022684.1"/>
</dbReference>
<feature type="domain" description="AAA+ ATPase" evidence="16">
    <location>
        <begin position="211"/>
        <end position="350"/>
    </location>
</feature>
<dbReference type="SMART" id="SM00382">
    <property type="entry name" value="AAA"/>
    <property type="match status" value="1"/>
</dbReference>
<comment type="subunit">
    <text evidence="14">Homohexamer.</text>
</comment>
<dbReference type="PROSITE" id="PS00674">
    <property type="entry name" value="AAA"/>
    <property type="match status" value="1"/>
</dbReference>
<name>A0A2K9LGA8_9GAMM</name>
<comment type="function">
    <text evidence="14">Acts as a processive, ATP-dependent zinc metallopeptidase for both cytoplasmic and membrane proteins. Plays a role in the quality control of integral membrane proteins.</text>
</comment>
<keyword evidence="14" id="KW-1003">Cell membrane</keyword>
<dbReference type="AlphaFoldDB" id="A0A2K9LGA8"/>
<dbReference type="Pfam" id="PF06480">
    <property type="entry name" value="FtsH_ext"/>
    <property type="match status" value="1"/>
</dbReference>
<dbReference type="Pfam" id="PF01434">
    <property type="entry name" value="Peptidase_M41"/>
    <property type="match status" value="1"/>
</dbReference>
<dbReference type="SUPFAM" id="SSF140990">
    <property type="entry name" value="FtsH protease domain-like"/>
    <property type="match status" value="1"/>
</dbReference>
<dbReference type="InterPro" id="IPR050928">
    <property type="entry name" value="ATP-dep_Zn_Metalloprotease"/>
</dbReference>
<keyword evidence="5 14" id="KW-0479">Metal-binding</keyword>
<evidence type="ECO:0000259" key="16">
    <source>
        <dbReference type="SMART" id="SM00382"/>
    </source>
</evidence>
<dbReference type="SUPFAM" id="SSF52540">
    <property type="entry name" value="P-loop containing nucleoside triphosphate hydrolases"/>
    <property type="match status" value="1"/>
</dbReference>
<keyword evidence="4 14" id="KW-0812">Transmembrane</keyword>
<comment type="similarity">
    <text evidence="13 14">In the central section; belongs to the AAA ATPase family.</text>
</comment>
<evidence type="ECO:0000256" key="1">
    <source>
        <dbReference type="ARBA" id="ARBA00004370"/>
    </source>
</evidence>
<keyword evidence="10 14" id="KW-1133">Transmembrane helix</keyword>
<evidence type="ECO:0000256" key="13">
    <source>
        <dbReference type="ARBA" id="ARBA00061570"/>
    </source>
</evidence>
<dbReference type="Proteomes" id="UP000235116">
    <property type="component" value="Chromosome"/>
</dbReference>
<protein>
    <recommendedName>
        <fullName evidence="14">ATP-dependent zinc metalloprotease FtsH</fullName>
        <ecNumber evidence="14">3.4.24.-</ecNumber>
    </recommendedName>
</protein>
<evidence type="ECO:0000256" key="4">
    <source>
        <dbReference type="ARBA" id="ARBA00022692"/>
    </source>
</evidence>
<dbReference type="NCBIfam" id="TIGR01241">
    <property type="entry name" value="FtsH_fam"/>
    <property type="match status" value="1"/>
</dbReference>
<evidence type="ECO:0000256" key="15">
    <source>
        <dbReference type="RuleBase" id="RU003651"/>
    </source>
</evidence>
<dbReference type="InterPro" id="IPR011546">
    <property type="entry name" value="Pept_M41_FtsH_extracell"/>
</dbReference>
<dbReference type="InterPro" id="IPR003593">
    <property type="entry name" value="AAA+_ATPase"/>
</dbReference>
<dbReference type="Pfam" id="PF00004">
    <property type="entry name" value="AAA"/>
    <property type="match status" value="1"/>
</dbReference>
<dbReference type="GO" id="GO:0005886">
    <property type="term" value="C:plasma membrane"/>
    <property type="evidence" value="ECO:0007669"/>
    <property type="project" value="UniProtKB-SubCell"/>
</dbReference>